<name>A0A1V2H6K3_9PROT</name>
<dbReference type="GO" id="GO:0046872">
    <property type="term" value="F:metal ion binding"/>
    <property type="evidence" value="ECO:0007669"/>
    <property type="project" value="UniProtKB-KW"/>
</dbReference>
<dbReference type="Pfam" id="PF07364">
    <property type="entry name" value="DUF1485"/>
    <property type="match status" value="1"/>
</dbReference>
<protein>
    <recommendedName>
        <fullName evidence="1">Microcystinase C</fullName>
        <shortName evidence="1">MlrC</shortName>
    </recommendedName>
</protein>
<dbReference type="GO" id="GO:0008237">
    <property type="term" value="F:metallopeptidase activity"/>
    <property type="evidence" value="ECO:0007669"/>
    <property type="project" value="UniProtKB-KW"/>
</dbReference>
<dbReference type="InterPro" id="IPR009197">
    <property type="entry name" value="MlrC"/>
</dbReference>
<organism evidence="4 5">
    <name type="scientific">Teichococcus deserti</name>
    <dbReference type="NCBI Taxonomy" id="1817963"/>
    <lineage>
        <taxon>Bacteria</taxon>
        <taxon>Pseudomonadati</taxon>
        <taxon>Pseudomonadota</taxon>
        <taxon>Alphaproteobacteria</taxon>
        <taxon>Acetobacterales</taxon>
        <taxon>Roseomonadaceae</taxon>
        <taxon>Roseomonas</taxon>
    </lineage>
</organism>
<feature type="domain" description="Microcystin LR degradation protein MlrC N-terminal" evidence="3">
    <location>
        <begin position="6"/>
        <end position="300"/>
    </location>
</feature>
<keyword evidence="1" id="KW-0479">Metal-binding</keyword>
<dbReference type="EMBL" id="MLCO01000027">
    <property type="protein sequence ID" value="ONG57282.1"/>
    <property type="molecule type" value="Genomic_DNA"/>
</dbReference>
<comment type="function">
    <text evidence="1">Involved in peptidolytic degradation of cyclic heptapeptide hepatotoxin microcystin (MC).</text>
</comment>
<dbReference type="AlphaFoldDB" id="A0A1V2H6K3"/>
<evidence type="ECO:0000256" key="1">
    <source>
        <dbReference type="PIRNR" id="PIRNR012702"/>
    </source>
</evidence>
<dbReference type="OrthoDB" id="9782658at2"/>
<dbReference type="InterPro" id="IPR015995">
    <property type="entry name" value="MlrC_N"/>
</dbReference>
<sequence>MTKPLRLAIGGFLHESHSFAPRPATWDDFRQPGGFPGFRRGAGLFDMLAPTSVPAAGAIARGRELGHELVPLSWCFAEPAGPVTEEAFERISACLVAELVTALEAGPLDGVYLDLHGAMVAEGFPDAEGELLRRVRAVVGAEMPLTISLDPHCNLTERMIRLVDAAVPFRTYPHIDMKAAGAQALQLLVERIAHGKPFARAFRQADYWMPLTMQCTMVDPMAGVMAERARLAERPGMVELGFCFGFPYADFADCGVAHAAFALDQNTADAAADAFLKLLHDREPDFAGGAQPVAEAVADAIRLSVMATKPIVLADTQDNPGGGGHGDTTGLLAELVAQKADATLGLINDAESAAACHEAGIGATISLKLGGKSDGVPLAVEAEILRLSDGRFTLTGPMGAGNPADLGPSALIRVGTVKVIVVTRKMQAYDQALFRHLGIEPAQENILGLKSSVHFRADFQPIAEQVLVVAAPGPVVADPSSLPFQHVREGIRMRPRGRNEG</sequence>
<keyword evidence="1" id="KW-0378">Hydrolase</keyword>
<evidence type="ECO:0000259" key="2">
    <source>
        <dbReference type="Pfam" id="PF07171"/>
    </source>
</evidence>
<feature type="domain" description="Microcystin LR degradation protein MlrC C-terminal" evidence="2">
    <location>
        <begin position="313"/>
        <end position="486"/>
    </location>
</feature>
<evidence type="ECO:0000259" key="3">
    <source>
        <dbReference type="Pfam" id="PF07364"/>
    </source>
</evidence>
<dbReference type="GO" id="GO:0006508">
    <property type="term" value="P:proteolysis"/>
    <property type="evidence" value="ECO:0007669"/>
    <property type="project" value="UniProtKB-KW"/>
</dbReference>
<comment type="similarity">
    <text evidence="1">Belongs to the peptidase M81 family.</text>
</comment>
<proteinExistence type="inferred from homology"/>
<comment type="cofactor">
    <cofactor evidence="1">
        <name>Zn(2+)</name>
        <dbReference type="ChEBI" id="CHEBI:29105"/>
    </cofactor>
    <text evidence="1">Binds 1 zinc ion per subunit.</text>
</comment>
<dbReference type="RefSeq" id="WP_076956158.1">
    <property type="nucleotide sequence ID" value="NZ_MLCO01000027.1"/>
</dbReference>
<gene>
    <name evidence="4" type="ORF">BKE38_04335</name>
</gene>
<keyword evidence="5" id="KW-1185">Reference proteome</keyword>
<reference evidence="4 5" key="1">
    <citation type="submission" date="2016-10" db="EMBL/GenBank/DDBJ databases">
        <title>Draft Genome sequence of Roseomonas sp. strain M3.</title>
        <authorList>
            <person name="Subhash Y."/>
            <person name="Lee S."/>
        </authorList>
    </citation>
    <scope>NUCLEOTIDE SEQUENCE [LARGE SCALE GENOMIC DNA]</scope>
    <source>
        <strain evidence="4 5">M3</strain>
    </source>
</reference>
<dbReference type="Pfam" id="PF07171">
    <property type="entry name" value="MlrC_C"/>
    <property type="match status" value="1"/>
</dbReference>
<accession>A0A1V2H6K3</accession>
<dbReference type="Proteomes" id="UP000188879">
    <property type="component" value="Unassembled WGS sequence"/>
</dbReference>
<comment type="caution">
    <text evidence="4">The sequence shown here is derived from an EMBL/GenBank/DDBJ whole genome shotgun (WGS) entry which is preliminary data.</text>
</comment>
<evidence type="ECO:0000313" key="5">
    <source>
        <dbReference type="Proteomes" id="UP000188879"/>
    </source>
</evidence>
<dbReference type="PIRSF" id="PIRSF012702">
    <property type="entry name" value="UCP012702"/>
    <property type="match status" value="1"/>
</dbReference>
<keyword evidence="1" id="KW-0645">Protease</keyword>
<evidence type="ECO:0000313" key="4">
    <source>
        <dbReference type="EMBL" id="ONG57282.1"/>
    </source>
</evidence>
<dbReference type="InterPro" id="IPR010799">
    <property type="entry name" value="MlrC_C"/>
</dbReference>
<keyword evidence="1" id="KW-0482">Metalloprotease</keyword>